<evidence type="ECO:0000256" key="5">
    <source>
        <dbReference type="ARBA" id="ARBA00044511"/>
    </source>
</evidence>
<dbReference type="GeneID" id="14495200"/>
<dbReference type="PROSITE" id="PS51375">
    <property type="entry name" value="PPR"/>
    <property type="match status" value="1"/>
</dbReference>
<dbReference type="OMA" id="ESSAIWA"/>
<dbReference type="PANTHER" id="PTHR47447">
    <property type="entry name" value="OS03G0856100 PROTEIN"/>
    <property type="match status" value="1"/>
</dbReference>
<dbReference type="GO" id="GO:0005739">
    <property type="term" value="C:mitochondrion"/>
    <property type="evidence" value="ECO:0007669"/>
    <property type="project" value="UniProtKB-SubCell"/>
</dbReference>
<name>I2H1G8_HENB6</name>
<reference evidence="8 9" key="1">
    <citation type="journal article" date="2011" name="Proc. Natl. Acad. Sci. U.S.A.">
        <title>Evolutionary erosion of yeast sex chromosomes by mating-type switching accidents.</title>
        <authorList>
            <person name="Gordon J.L."/>
            <person name="Armisen D."/>
            <person name="Proux-Wera E."/>
            <person name="Oheigeartaigh S.S."/>
            <person name="Byrne K.P."/>
            <person name="Wolfe K.H."/>
        </authorList>
    </citation>
    <scope>NUCLEOTIDE SEQUENCE [LARGE SCALE GENOMIC DNA]</scope>
    <source>
        <strain evidence="9">ATCC 34711 / CBS 6284 / DSM 70876 / NBRC 10599 / NRRL Y-10934 / UCD 77-7</strain>
    </source>
</reference>
<evidence type="ECO:0000256" key="3">
    <source>
        <dbReference type="ARBA" id="ARBA00022737"/>
    </source>
</evidence>
<proteinExistence type="inferred from homology"/>
<evidence type="ECO:0000256" key="4">
    <source>
        <dbReference type="ARBA" id="ARBA00044493"/>
    </source>
</evidence>
<dbReference type="OrthoDB" id="185373at2759"/>
<dbReference type="EMBL" id="HE806318">
    <property type="protein sequence ID" value="CCH60220.1"/>
    <property type="molecule type" value="Genomic_DNA"/>
</dbReference>
<dbReference type="PANTHER" id="PTHR47447:SF21">
    <property type="entry name" value="PENTACOTRIPEPTIDE-REPEAT REGION OF PRORP DOMAIN-CONTAINING PROTEIN"/>
    <property type="match status" value="1"/>
</dbReference>
<comment type="similarity">
    <text evidence="2">Belongs to the CCM1 family.</text>
</comment>
<dbReference type="InterPro" id="IPR002885">
    <property type="entry name" value="PPR_rpt"/>
</dbReference>
<dbReference type="eggNOG" id="ENOG502QUX2">
    <property type="taxonomic scope" value="Eukaryota"/>
</dbReference>
<evidence type="ECO:0008006" key="10">
    <source>
        <dbReference type="Google" id="ProtNLM"/>
    </source>
</evidence>
<sequence>MNGFSRLVASKEARHVYFRVGETSSLTHKRWVTVIPKARANKLKLRKVKNVTIQDINLEGVDKASSKELEFKIKQLQEFTNNLKNNLRAAEKERKALKQKQHAQSDSLKQSSEDKSELFQKLFGDTSKQHENNKSLLRSSTTAYKLPQPDELLPPALVKNINDNNLITRALIDQSYQDWNLIVSSTYSTKNRLRNISKKQLAFKFLNKIQNLSLENIERLIEMLDELNYYDSQTFRNSFFNCIFKNLSKIPYDRKLIDPKHGNDPVISKMKDLLIKYDKLTNVENPTTKASSTMTGYILNCCITYASNMKSFDNMEYFLSKFKNDYGIIPNKQNSTVIIQFYTKLGCYKQAWDVFDAMKFMSESTFPSEITYNSVIQLCAKEKNYSRAIDLYNEMQDKNIKISVRTLSTLAKTLATSSSDNITSEGKAESLRLYGWKYIHMIEQDYNLRDFISDSNDKDAFFTLEAMLALAAYDGDIALARALYFKAITQKYKYELINPANVGLTSRELWKKTLYPQLLNYLMLAYQRYSTTSLPILLGYSEGIILRRNIVNSVDYDIRDYGDNIKLPMLPLKEINQPWQILAESRALWHFNLDFGNSVDLRQRPSELNVDLLKNFRQNCQTFSEFKFEIMYLVSKWKEELVNSTILNPITLNTYLSIAIKQGNDKHEYISRLNEFSYEQHVLDAILQDMYNKLETENSVPTSNNSLSKNIDYLGSLKHKILRNENIYEVTLKAAMKFNDYDMATNTWNGRGYFRKTDAFQKLDKKERVCSDQIFAQCMVDFFTQAKMYEDAIKLILSTQRGINWTYSMVKNLYRGLQEIEDSHSTRILSEVINKKTKIQIIEQKLKDLDI</sequence>
<organism evidence="8 9">
    <name type="scientific">Henningerozyma blattae (strain ATCC 34711 / CBS 6284 / DSM 70876 / NBRC 10599 / NRRL Y-10934 / UCD 77-7)</name>
    <name type="common">Yeast</name>
    <name type="synonym">Tetrapisispora blattae</name>
    <dbReference type="NCBI Taxonomy" id="1071380"/>
    <lineage>
        <taxon>Eukaryota</taxon>
        <taxon>Fungi</taxon>
        <taxon>Dikarya</taxon>
        <taxon>Ascomycota</taxon>
        <taxon>Saccharomycotina</taxon>
        <taxon>Saccharomycetes</taxon>
        <taxon>Saccharomycetales</taxon>
        <taxon>Saccharomycetaceae</taxon>
        <taxon>Henningerozyma</taxon>
    </lineage>
</organism>
<dbReference type="RefSeq" id="XP_004179739.1">
    <property type="nucleotide sequence ID" value="XM_004179691.1"/>
</dbReference>
<evidence type="ECO:0000256" key="7">
    <source>
        <dbReference type="SAM" id="Coils"/>
    </source>
</evidence>
<dbReference type="FunCoup" id="I2H1G8">
    <property type="interactions" value="132"/>
</dbReference>
<dbReference type="Pfam" id="PF01535">
    <property type="entry name" value="PPR"/>
    <property type="match status" value="1"/>
</dbReference>
<evidence type="ECO:0000313" key="9">
    <source>
        <dbReference type="Proteomes" id="UP000002866"/>
    </source>
</evidence>
<dbReference type="GO" id="GO:0000963">
    <property type="term" value="P:mitochondrial RNA processing"/>
    <property type="evidence" value="ECO:0007669"/>
    <property type="project" value="EnsemblFungi"/>
</dbReference>
<protein>
    <recommendedName>
        <fullName evidence="10">Mitochondrial group I intron splicing factor CCM1</fullName>
    </recommendedName>
</protein>
<dbReference type="Proteomes" id="UP000002866">
    <property type="component" value="Chromosome 3"/>
</dbReference>
<evidence type="ECO:0000256" key="1">
    <source>
        <dbReference type="ARBA" id="ARBA00004173"/>
    </source>
</evidence>
<dbReference type="NCBIfam" id="TIGR00756">
    <property type="entry name" value="PPR"/>
    <property type="match status" value="1"/>
</dbReference>
<feature type="repeat" description="PPR" evidence="6">
    <location>
        <begin position="368"/>
        <end position="402"/>
    </location>
</feature>
<dbReference type="KEGG" id="tbl:TBLA_0C04200"/>
<dbReference type="GO" id="GO:0016072">
    <property type="term" value="P:rRNA metabolic process"/>
    <property type="evidence" value="ECO:0007669"/>
    <property type="project" value="EnsemblFungi"/>
</dbReference>
<dbReference type="InParanoid" id="I2H1G8"/>
<keyword evidence="9" id="KW-1185">Reference proteome</keyword>
<dbReference type="GO" id="GO:0019843">
    <property type="term" value="F:rRNA binding"/>
    <property type="evidence" value="ECO:0007669"/>
    <property type="project" value="EnsemblFungi"/>
</dbReference>
<evidence type="ECO:0000313" key="8">
    <source>
        <dbReference type="EMBL" id="CCH60220.1"/>
    </source>
</evidence>
<gene>
    <name evidence="8" type="primary">TBLA0C04200</name>
    <name evidence="8" type="ORF">TBLA_0C04200</name>
</gene>
<evidence type="ECO:0000256" key="2">
    <source>
        <dbReference type="ARBA" id="ARBA00006192"/>
    </source>
</evidence>
<dbReference type="Pfam" id="PF13041">
    <property type="entry name" value="PPR_2"/>
    <property type="match status" value="1"/>
</dbReference>
<dbReference type="STRING" id="1071380.I2H1G8"/>
<dbReference type="InterPro" id="IPR011990">
    <property type="entry name" value="TPR-like_helical_dom_sf"/>
</dbReference>
<comment type="function">
    <text evidence="4">Regulates mitochondrial small subunit maturation by controlling 15S rRNA 5'-end processing. Localizes to the 5' precursor of the 15S rRNA in a position that is subsequently occupied by mS47 in the mature yeast mtSSU. Uses structure and sequence-specific RNA recognition, binding to a single-stranded region of the precursor and specifically recognizing bases -6 to -1. The exchange of Ccm1 for mS47 is coupled to the irreversible removal of precursor rRNA that is accompanied by conformational changes of the mitoribosomal proteins uS5m and mS26. These conformational changes signal completion of 5'-end rRNA processing through protection of the mature 5'-end of the 15S rRNA and stabilization of mS47. The removal of the 5' precursor together with the dissociation of Ccm1 may be catalyzed by the 5'-3' exoribonuclease Pet127. Involved in the specific removal of group I introns in mitochondrial encoded transcripts.</text>
</comment>
<comment type="subunit">
    <text evidence="5">Binds to mitochondrial small subunit 15S rRNA.</text>
</comment>
<dbReference type="Gene3D" id="1.25.40.10">
    <property type="entry name" value="Tetratricopeptide repeat domain"/>
    <property type="match status" value="1"/>
</dbReference>
<dbReference type="HOGENOM" id="CLU_334653_0_0_1"/>
<dbReference type="AlphaFoldDB" id="I2H1G8"/>
<accession>I2H1G8</accession>
<keyword evidence="7" id="KW-0175">Coiled coil</keyword>
<evidence type="ECO:0000256" key="6">
    <source>
        <dbReference type="PROSITE-ProRule" id="PRU00708"/>
    </source>
</evidence>
<keyword evidence="3" id="KW-0677">Repeat</keyword>
<comment type="subcellular location">
    <subcellularLocation>
        <location evidence="1">Mitochondrion</location>
    </subcellularLocation>
</comment>
<dbReference type="GO" id="GO:0008380">
    <property type="term" value="P:RNA splicing"/>
    <property type="evidence" value="ECO:0007669"/>
    <property type="project" value="EnsemblFungi"/>
</dbReference>
<dbReference type="GO" id="GO:2000234">
    <property type="term" value="P:positive regulation of rRNA processing"/>
    <property type="evidence" value="ECO:0007669"/>
    <property type="project" value="EnsemblFungi"/>
</dbReference>
<feature type="coiled-coil region" evidence="7">
    <location>
        <begin position="73"/>
        <end position="107"/>
    </location>
</feature>